<evidence type="ECO:0000256" key="7">
    <source>
        <dbReference type="SAM" id="Phobius"/>
    </source>
</evidence>
<feature type="domain" description="Peptidase M48" evidence="8">
    <location>
        <begin position="165"/>
        <end position="370"/>
    </location>
</feature>
<keyword evidence="5 6" id="KW-0482">Metalloprotease</keyword>
<evidence type="ECO:0000313" key="10">
    <source>
        <dbReference type="EMBL" id="MBI3126125.1"/>
    </source>
</evidence>
<evidence type="ECO:0000256" key="3">
    <source>
        <dbReference type="ARBA" id="ARBA00022801"/>
    </source>
</evidence>
<keyword evidence="2" id="KW-0479">Metal-binding</keyword>
<organism evidence="10 11">
    <name type="scientific">Tectimicrobiota bacterium</name>
    <dbReference type="NCBI Taxonomy" id="2528274"/>
    <lineage>
        <taxon>Bacteria</taxon>
        <taxon>Pseudomonadati</taxon>
        <taxon>Nitrospinota/Tectimicrobiota group</taxon>
        <taxon>Candidatus Tectimicrobiota</taxon>
    </lineage>
</organism>
<evidence type="ECO:0000259" key="8">
    <source>
        <dbReference type="Pfam" id="PF01435"/>
    </source>
</evidence>
<feature type="domain" description="CAAX prenyl protease 1 N-terminal" evidence="9">
    <location>
        <begin position="13"/>
        <end position="159"/>
    </location>
</feature>
<keyword evidence="1 6" id="KW-0645">Protease</keyword>
<keyword evidence="7" id="KW-0472">Membrane</keyword>
<evidence type="ECO:0000256" key="2">
    <source>
        <dbReference type="ARBA" id="ARBA00022723"/>
    </source>
</evidence>
<keyword evidence="3 6" id="KW-0378">Hydrolase</keyword>
<dbReference type="GO" id="GO:0004222">
    <property type="term" value="F:metalloendopeptidase activity"/>
    <property type="evidence" value="ECO:0007669"/>
    <property type="project" value="InterPro"/>
</dbReference>
<feature type="transmembrane region" description="Helical" evidence="7">
    <location>
        <begin position="108"/>
        <end position="127"/>
    </location>
</feature>
<feature type="transmembrane region" description="Helical" evidence="7">
    <location>
        <begin position="286"/>
        <end position="307"/>
    </location>
</feature>
<dbReference type="Pfam" id="PF01435">
    <property type="entry name" value="Peptidase_M48"/>
    <property type="match status" value="1"/>
</dbReference>
<gene>
    <name evidence="10" type="ORF">HYZ11_00800</name>
</gene>
<accession>A0A932HXE6</accession>
<proteinExistence type="inferred from homology"/>
<keyword evidence="7" id="KW-0812">Transmembrane</keyword>
<sequence length="375" mass="40235">MAEGPFPPGHRVRARRYQMQRLGLGLAASAVEAGAVLAVLSLAPRGGWPMPHAPAFISGMVYFALLALLREAVSFPLDYLAGYRLPRREGLSTETLGGWLLDRAKGMLLLLAIGGPAAGAFVAVMAARPQDWWWLAAGLGILLGGALTLIGPVVLAPLFFRFKPLEDPGLRERLEGLLARTGARVRGGVWEMDLSRKSRAANAALVGWGPSRRVVLSDTLLDSSPEEIEAVLAHEIAHHVGRHIPRLLLARAAALAAGLFLVQKVLEHPGWHAWAGIPPVPPGEPAAIAAAWLLLGLWGMLLAPATLAHARRLEYWCDAFAVRHTGSGEGMASALEKLCLKNLADPCPPRWVVALFHSHPPLGERIRRARRGGSA</sequence>
<feature type="transmembrane region" description="Helical" evidence="7">
    <location>
        <begin position="248"/>
        <end position="266"/>
    </location>
</feature>
<protein>
    <submittedName>
        <fullName evidence="10">M48 family metalloprotease</fullName>
    </submittedName>
</protein>
<dbReference type="GO" id="GO:0046872">
    <property type="term" value="F:metal ion binding"/>
    <property type="evidence" value="ECO:0007669"/>
    <property type="project" value="UniProtKB-KW"/>
</dbReference>
<evidence type="ECO:0000256" key="5">
    <source>
        <dbReference type="ARBA" id="ARBA00023049"/>
    </source>
</evidence>
<feature type="transmembrane region" description="Helical" evidence="7">
    <location>
        <begin position="21"/>
        <end position="43"/>
    </location>
</feature>
<dbReference type="PANTHER" id="PTHR10120">
    <property type="entry name" value="CAAX PRENYL PROTEASE 1"/>
    <property type="match status" value="1"/>
</dbReference>
<dbReference type="Pfam" id="PF16491">
    <property type="entry name" value="Peptidase_M48_N"/>
    <property type="match status" value="1"/>
</dbReference>
<evidence type="ECO:0000256" key="4">
    <source>
        <dbReference type="ARBA" id="ARBA00022833"/>
    </source>
</evidence>
<keyword evidence="4 6" id="KW-0862">Zinc</keyword>
<dbReference type="GO" id="GO:0006508">
    <property type="term" value="P:proteolysis"/>
    <property type="evidence" value="ECO:0007669"/>
    <property type="project" value="UniProtKB-KW"/>
</dbReference>
<dbReference type="Proteomes" id="UP000782312">
    <property type="component" value="Unassembled WGS sequence"/>
</dbReference>
<comment type="cofactor">
    <cofactor evidence="6">
        <name>Zn(2+)</name>
        <dbReference type="ChEBI" id="CHEBI:29105"/>
    </cofactor>
    <text evidence="6">Binds 1 zinc ion per subunit.</text>
</comment>
<evidence type="ECO:0000256" key="6">
    <source>
        <dbReference type="RuleBase" id="RU003983"/>
    </source>
</evidence>
<evidence type="ECO:0000259" key="9">
    <source>
        <dbReference type="Pfam" id="PF16491"/>
    </source>
</evidence>
<evidence type="ECO:0000313" key="11">
    <source>
        <dbReference type="Proteomes" id="UP000782312"/>
    </source>
</evidence>
<dbReference type="Gene3D" id="3.30.2010.10">
    <property type="entry name" value="Metalloproteases ('zincins'), catalytic domain"/>
    <property type="match status" value="1"/>
</dbReference>
<dbReference type="InterPro" id="IPR001915">
    <property type="entry name" value="Peptidase_M48"/>
</dbReference>
<dbReference type="EMBL" id="JACPUR010000001">
    <property type="protein sequence ID" value="MBI3126125.1"/>
    <property type="molecule type" value="Genomic_DNA"/>
</dbReference>
<comment type="caution">
    <text evidence="10">The sequence shown here is derived from an EMBL/GenBank/DDBJ whole genome shotgun (WGS) entry which is preliminary data.</text>
</comment>
<reference evidence="10" key="1">
    <citation type="submission" date="2020-07" db="EMBL/GenBank/DDBJ databases">
        <title>Huge and variable diversity of episymbiotic CPR bacteria and DPANN archaea in groundwater ecosystems.</title>
        <authorList>
            <person name="He C.Y."/>
            <person name="Keren R."/>
            <person name="Whittaker M."/>
            <person name="Farag I.F."/>
            <person name="Doudna J."/>
            <person name="Cate J.H.D."/>
            <person name="Banfield J.F."/>
        </authorList>
    </citation>
    <scope>NUCLEOTIDE SEQUENCE</scope>
    <source>
        <strain evidence="10">NC_groundwater_763_Ag_S-0.2um_68_21</strain>
    </source>
</reference>
<feature type="transmembrane region" description="Helical" evidence="7">
    <location>
        <begin position="55"/>
        <end position="77"/>
    </location>
</feature>
<dbReference type="InterPro" id="IPR032456">
    <property type="entry name" value="Peptidase_M48_N"/>
</dbReference>
<name>A0A932HXE6_UNCTE</name>
<dbReference type="AlphaFoldDB" id="A0A932HXE6"/>
<comment type="similarity">
    <text evidence="6">Belongs to the peptidase M48 family.</text>
</comment>
<keyword evidence="7" id="KW-1133">Transmembrane helix</keyword>
<evidence type="ECO:0000256" key="1">
    <source>
        <dbReference type="ARBA" id="ARBA00022670"/>
    </source>
</evidence>
<feature type="transmembrane region" description="Helical" evidence="7">
    <location>
        <begin position="133"/>
        <end position="160"/>
    </location>
</feature>